<sequence>MAAPTNSGESDMAIEELYSDFSSLLFPTFSPPRLTPLPPSHFLPSSSSMVIYQGSNQSMDDPPQNQEHEDIVDPALYLAGDWALLQKQQQLRQNWSEASDWRPRGGIMATNVLELQSNNQGFEESNMGFEESMEMTTCFYIPPSSPTYFPLYRPMPSVFFVSGEQENISLALSYQHILEDKSGALHVISGERKDDIYQLLFDGFASYLRNKFGDLDQIARATGMVPKGMESLVDNIFEQADYAEREATLRRINWLEQPDRDMVDEPVFEVVGVVQQLIQNRGGELDVMVGGAVLMINRLERRNCQGSPMTPETLHICQAKASVRVWLGHGGQWVVENRLRCNRLNTGSFTTVEDAISAYEVVGRWSGWEDLTAFPGLFENENRSKLSPQLPPTAQEKKRGEDFGLVRCNASGSDEVEAVGTGSEGTGNCVMADQTRLNSGCLGKRKTKEKNPRGERRNKKTNGVRIAIPLEDILQIKGMRLKDAANHLEVGILELNSSCRDYGVQRWPPRNEHKLIRQSLTNEIHVVVDQKGLPQLTSHDGPFDHAFTATVDTNSVDKEIPLSQFLSTAQQENPDAGFGNDATEPIGMGSEGDGKV</sequence>
<dbReference type="EMBL" id="CM046389">
    <property type="protein sequence ID" value="KAI8566477.1"/>
    <property type="molecule type" value="Genomic_DNA"/>
</dbReference>
<comment type="caution">
    <text evidence="1">The sequence shown here is derived from an EMBL/GenBank/DDBJ whole genome shotgun (WGS) entry which is preliminary data.</text>
</comment>
<gene>
    <name evidence="1" type="ORF">RHMOL_Rhmol02G0044300</name>
</gene>
<evidence type="ECO:0000313" key="2">
    <source>
        <dbReference type="Proteomes" id="UP001062846"/>
    </source>
</evidence>
<reference evidence="1" key="1">
    <citation type="submission" date="2022-02" db="EMBL/GenBank/DDBJ databases">
        <title>Plant Genome Project.</title>
        <authorList>
            <person name="Zhang R.-G."/>
        </authorList>
    </citation>
    <scope>NUCLEOTIDE SEQUENCE</scope>
    <source>
        <strain evidence="1">AT1</strain>
    </source>
</reference>
<keyword evidence="2" id="KW-1185">Reference proteome</keyword>
<name>A0ACC0PN71_RHOML</name>
<dbReference type="Proteomes" id="UP001062846">
    <property type="component" value="Chromosome 2"/>
</dbReference>
<evidence type="ECO:0000313" key="1">
    <source>
        <dbReference type="EMBL" id="KAI8566477.1"/>
    </source>
</evidence>
<accession>A0ACC0PN71</accession>
<proteinExistence type="predicted"/>
<protein>
    <submittedName>
        <fullName evidence="1">Uncharacterized protein</fullName>
    </submittedName>
</protein>
<organism evidence="1 2">
    <name type="scientific">Rhododendron molle</name>
    <name type="common">Chinese azalea</name>
    <name type="synonym">Azalea mollis</name>
    <dbReference type="NCBI Taxonomy" id="49168"/>
    <lineage>
        <taxon>Eukaryota</taxon>
        <taxon>Viridiplantae</taxon>
        <taxon>Streptophyta</taxon>
        <taxon>Embryophyta</taxon>
        <taxon>Tracheophyta</taxon>
        <taxon>Spermatophyta</taxon>
        <taxon>Magnoliopsida</taxon>
        <taxon>eudicotyledons</taxon>
        <taxon>Gunneridae</taxon>
        <taxon>Pentapetalae</taxon>
        <taxon>asterids</taxon>
        <taxon>Ericales</taxon>
        <taxon>Ericaceae</taxon>
        <taxon>Ericoideae</taxon>
        <taxon>Rhodoreae</taxon>
        <taxon>Rhododendron</taxon>
    </lineage>
</organism>